<dbReference type="AlphaFoldDB" id="A0A094J9N9"/>
<accession>A0A094J9N9</accession>
<dbReference type="STRING" id="1517416.IDAT_04500"/>
<comment type="caution">
    <text evidence="1">The sequence shown here is derived from an EMBL/GenBank/DDBJ whole genome shotgun (WGS) entry which is preliminary data.</text>
</comment>
<sequence>MWWVSVVFAFAVTTVEVVNCAAAPHPNIKVCTADQPFDSHQAKQYLYELNRTAENPQRRWQLPTVSQLKEQLSACDADTNKRWWMTVSILQHGDEILVGAFDCVTQETEFVPVRTKLNVLFVR</sequence>
<name>A0A094J9N9_9GAMM</name>
<evidence type="ECO:0000313" key="2">
    <source>
        <dbReference type="Proteomes" id="UP000053718"/>
    </source>
</evidence>
<proteinExistence type="predicted"/>
<dbReference type="EMBL" id="JPIN01000004">
    <property type="protein sequence ID" value="KFZ29286.1"/>
    <property type="molecule type" value="Genomic_DNA"/>
</dbReference>
<gene>
    <name evidence="1" type="ORF">IDAT_04500</name>
</gene>
<reference evidence="1 2" key="1">
    <citation type="submission" date="2014-06" db="EMBL/GenBank/DDBJ databases">
        <title>Draft genome sequence of Idiomarina sp. MCCC 1A10513.</title>
        <authorList>
            <person name="Du J."/>
            <person name="Lai Q."/>
            <person name="Shao Z."/>
        </authorList>
    </citation>
    <scope>NUCLEOTIDE SEQUENCE [LARGE SCALE GENOMIC DNA]</scope>
    <source>
        <strain evidence="1 2">MCCC 1A10513</strain>
    </source>
</reference>
<evidence type="ECO:0000313" key="1">
    <source>
        <dbReference type="EMBL" id="KFZ29286.1"/>
    </source>
</evidence>
<dbReference type="RefSeq" id="WP_034731060.1">
    <property type="nucleotide sequence ID" value="NZ_JPIN01000004.1"/>
</dbReference>
<dbReference type="OrthoDB" id="6238775at2"/>
<protein>
    <submittedName>
        <fullName evidence="1">Uncharacterized protein</fullName>
    </submittedName>
</protein>
<keyword evidence="2" id="KW-1185">Reference proteome</keyword>
<dbReference type="Proteomes" id="UP000053718">
    <property type="component" value="Unassembled WGS sequence"/>
</dbReference>
<organism evidence="1 2">
    <name type="scientific">Pseudidiomarina atlantica</name>
    <dbReference type="NCBI Taxonomy" id="1517416"/>
    <lineage>
        <taxon>Bacteria</taxon>
        <taxon>Pseudomonadati</taxon>
        <taxon>Pseudomonadota</taxon>
        <taxon>Gammaproteobacteria</taxon>
        <taxon>Alteromonadales</taxon>
        <taxon>Idiomarinaceae</taxon>
        <taxon>Pseudidiomarina</taxon>
    </lineage>
</organism>